<dbReference type="GO" id="GO:0003677">
    <property type="term" value="F:DNA binding"/>
    <property type="evidence" value="ECO:0007669"/>
    <property type="project" value="UniProtKB-KW"/>
</dbReference>
<evidence type="ECO:0000313" key="6">
    <source>
        <dbReference type="Proteomes" id="UP000886824"/>
    </source>
</evidence>
<dbReference type="Gene3D" id="1.10.10.10">
    <property type="entry name" value="Winged helix-like DNA-binding domain superfamily/Winged helix DNA-binding domain"/>
    <property type="match status" value="1"/>
</dbReference>
<dbReference type="Proteomes" id="UP000886824">
    <property type="component" value="Unassembled WGS sequence"/>
</dbReference>
<keyword evidence="2" id="KW-0238">DNA-binding</keyword>
<dbReference type="PROSITE" id="PS50995">
    <property type="entry name" value="HTH_MARR_2"/>
    <property type="match status" value="1"/>
</dbReference>
<dbReference type="InterPro" id="IPR036390">
    <property type="entry name" value="WH_DNA-bd_sf"/>
</dbReference>
<proteinExistence type="predicted"/>
<evidence type="ECO:0000313" key="5">
    <source>
        <dbReference type="EMBL" id="HIY72605.1"/>
    </source>
</evidence>
<evidence type="ECO:0000256" key="3">
    <source>
        <dbReference type="ARBA" id="ARBA00023163"/>
    </source>
</evidence>
<dbReference type="AlphaFoldDB" id="A0A9D1Z2T8"/>
<sequence length="144" mass="16498">MEQTFHMLLYRAFHAQRGALRPALGELGLGAGQPKLLGYLRRNGPCGQRELASYCEIDPAAVCRMLDSLQKGGFVTRRADEQDKRRDLVTLTPAGEKAYGDWQDRCRAMEERMLTGFSPEEREQFADYLVRAYRNLKTGREERP</sequence>
<dbReference type="Pfam" id="PF01047">
    <property type="entry name" value="MarR"/>
    <property type="match status" value="1"/>
</dbReference>
<dbReference type="SUPFAM" id="SSF46785">
    <property type="entry name" value="Winged helix' DNA-binding domain"/>
    <property type="match status" value="1"/>
</dbReference>
<dbReference type="GO" id="GO:0003700">
    <property type="term" value="F:DNA-binding transcription factor activity"/>
    <property type="evidence" value="ECO:0007669"/>
    <property type="project" value="InterPro"/>
</dbReference>
<reference evidence="5" key="2">
    <citation type="submission" date="2021-04" db="EMBL/GenBank/DDBJ databases">
        <authorList>
            <person name="Gilroy R."/>
        </authorList>
    </citation>
    <scope>NUCLEOTIDE SEQUENCE</scope>
    <source>
        <strain evidence="5">CHK33-7979</strain>
    </source>
</reference>
<comment type="caution">
    <text evidence="5">The sequence shown here is derived from an EMBL/GenBank/DDBJ whole genome shotgun (WGS) entry which is preliminary data.</text>
</comment>
<keyword evidence="1" id="KW-0805">Transcription regulation</keyword>
<name>A0A9D1Z2T8_9FIRM</name>
<organism evidence="5 6">
    <name type="scientific">Candidatus Intestinimonas merdavium</name>
    <dbReference type="NCBI Taxonomy" id="2838622"/>
    <lineage>
        <taxon>Bacteria</taxon>
        <taxon>Bacillati</taxon>
        <taxon>Bacillota</taxon>
        <taxon>Clostridia</taxon>
        <taxon>Eubacteriales</taxon>
        <taxon>Intestinimonas</taxon>
    </lineage>
</organism>
<dbReference type="PRINTS" id="PR00598">
    <property type="entry name" value="HTHMARR"/>
</dbReference>
<evidence type="ECO:0000256" key="1">
    <source>
        <dbReference type="ARBA" id="ARBA00023015"/>
    </source>
</evidence>
<evidence type="ECO:0000259" key="4">
    <source>
        <dbReference type="PROSITE" id="PS50995"/>
    </source>
</evidence>
<evidence type="ECO:0000256" key="2">
    <source>
        <dbReference type="ARBA" id="ARBA00023125"/>
    </source>
</evidence>
<keyword evidence="3" id="KW-0804">Transcription</keyword>
<protein>
    <submittedName>
        <fullName evidence="5">MarR family transcriptional regulator</fullName>
    </submittedName>
</protein>
<gene>
    <name evidence="5" type="ORF">H9826_01340</name>
</gene>
<accession>A0A9D1Z2T8</accession>
<reference evidence="5" key="1">
    <citation type="journal article" date="2021" name="PeerJ">
        <title>Extensive microbial diversity within the chicken gut microbiome revealed by metagenomics and culture.</title>
        <authorList>
            <person name="Gilroy R."/>
            <person name="Ravi A."/>
            <person name="Getino M."/>
            <person name="Pursley I."/>
            <person name="Horton D.L."/>
            <person name="Alikhan N.F."/>
            <person name="Baker D."/>
            <person name="Gharbi K."/>
            <person name="Hall N."/>
            <person name="Watson M."/>
            <person name="Adriaenssens E.M."/>
            <person name="Foster-Nyarko E."/>
            <person name="Jarju S."/>
            <person name="Secka A."/>
            <person name="Antonio M."/>
            <person name="Oren A."/>
            <person name="Chaudhuri R.R."/>
            <person name="La Ragione R."/>
            <person name="Hildebrand F."/>
            <person name="Pallen M.J."/>
        </authorList>
    </citation>
    <scope>NUCLEOTIDE SEQUENCE</scope>
    <source>
        <strain evidence="5">CHK33-7979</strain>
    </source>
</reference>
<dbReference type="InterPro" id="IPR036388">
    <property type="entry name" value="WH-like_DNA-bd_sf"/>
</dbReference>
<dbReference type="SMART" id="SM00347">
    <property type="entry name" value="HTH_MARR"/>
    <property type="match status" value="1"/>
</dbReference>
<dbReference type="PANTHER" id="PTHR42756:SF1">
    <property type="entry name" value="TRANSCRIPTIONAL REPRESSOR OF EMRAB OPERON"/>
    <property type="match status" value="1"/>
</dbReference>
<feature type="domain" description="HTH marR-type" evidence="4">
    <location>
        <begin position="2"/>
        <end position="134"/>
    </location>
</feature>
<dbReference type="EMBL" id="DXCX01000016">
    <property type="protein sequence ID" value="HIY72605.1"/>
    <property type="molecule type" value="Genomic_DNA"/>
</dbReference>
<dbReference type="InterPro" id="IPR000835">
    <property type="entry name" value="HTH_MarR-typ"/>
</dbReference>
<dbReference type="PANTHER" id="PTHR42756">
    <property type="entry name" value="TRANSCRIPTIONAL REGULATOR, MARR"/>
    <property type="match status" value="1"/>
</dbReference>